<dbReference type="GO" id="GO:0003723">
    <property type="term" value="F:RNA binding"/>
    <property type="evidence" value="ECO:0007669"/>
    <property type="project" value="UniProtKB-KW"/>
</dbReference>
<dbReference type="CTD" id="5511"/>
<evidence type="ECO:0000256" key="4">
    <source>
        <dbReference type="ARBA" id="ARBA00022664"/>
    </source>
</evidence>
<dbReference type="FunFam" id="2.60.200.20:FF:000012">
    <property type="entry name" value="Nuclear inhibitor of protein phosphatase 1"/>
    <property type="match status" value="1"/>
</dbReference>
<evidence type="ECO:0000256" key="3">
    <source>
        <dbReference type="ARBA" id="ARBA00022553"/>
    </source>
</evidence>
<dbReference type="Gene3D" id="2.60.200.20">
    <property type="match status" value="1"/>
</dbReference>
<dbReference type="InterPro" id="IPR050923">
    <property type="entry name" value="Cell_Proc_Reg/RNA_Proc"/>
</dbReference>
<organism evidence="16 17">
    <name type="scientific">Patiria miniata</name>
    <name type="common">Bat star</name>
    <name type="synonym">Asterina miniata</name>
    <dbReference type="NCBI Taxonomy" id="46514"/>
    <lineage>
        <taxon>Eukaryota</taxon>
        <taxon>Metazoa</taxon>
        <taxon>Echinodermata</taxon>
        <taxon>Eleutherozoa</taxon>
        <taxon>Asterozoa</taxon>
        <taxon>Asteroidea</taxon>
        <taxon>Valvatacea</taxon>
        <taxon>Valvatida</taxon>
        <taxon>Asterinidae</taxon>
        <taxon>Patiria</taxon>
    </lineage>
</organism>
<evidence type="ECO:0000256" key="5">
    <source>
        <dbReference type="ARBA" id="ARBA00022728"/>
    </source>
</evidence>
<dbReference type="InterPro" id="IPR000253">
    <property type="entry name" value="FHA_dom"/>
</dbReference>
<keyword evidence="4" id="KW-0507">mRNA processing</keyword>
<evidence type="ECO:0000256" key="14">
    <source>
        <dbReference type="SAM" id="MobiDB-lite"/>
    </source>
</evidence>
<keyword evidence="17" id="KW-1185">Reference proteome</keyword>
<evidence type="ECO:0000256" key="1">
    <source>
        <dbReference type="ARBA" id="ARBA00004324"/>
    </source>
</evidence>
<dbReference type="GO" id="GO:0003677">
    <property type="term" value="F:DNA binding"/>
    <property type="evidence" value="ECO:0007669"/>
    <property type="project" value="UniProtKB-KW"/>
</dbReference>
<dbReference type="Gene3D" id="6.10.250.1290">
    <property type="match status" value="1"/>
</dbReference>
<evidence type="ECO:0000256" key="9">
    <source>
        <dbReference type="ARBA" id="ARBA00023163"/>
    </source>
</evidence>
<feature type="compositionally biased region" description="Pro residues" evidence="14">
    <location>
        <begin position="294"/>
        <end position="303"/>
    </location>
</feature>
<evidence type="ECO:0000256" key="11">
    <source>
        <dbReference type="ARBA" id="ARBA00023242"/>
    </source>
</evidence>
<dbReference type="CDD" id="cd22674">
    <property type="entry name" value="FHA_PPP1R8"/>
    <property type="match status" value="1"/>
</dbReference>
<keyword evidence="3" id="KW-0597">Phosphoprotein</keyword>
<reference evidence="16" key="1">
    <citation type="submission" date="2022-11" db="UniProtKB">
        <authorList>
            <consortium name="EnsemblMetazoa"/>
        </authorList>
    </citation>
    <scope>IDENTIFICATION</scope>
</reference>
<keyword evidence="2" id="KW-0678">Repressor</keyword>
<evidence type="ECO:0000256" key="7">
    <source>
        <dbReference type="ARBA" id="ARBA00023015"/>
    </source>
</evidence>
<dbReference type="GO" id="GO:0006397">
    <property type="term" value="P:mRNA processing"/>
    <property type="evidence" value="ECO:0007669"/>
    <property type="project" value="UniProtKB-KW"/>
</dbReference>
<keyword evidence="8" id="KW-0238">DNA-binding</keyword>
<evidence type="ECO:0000256" key="12">
    <source>
        <dbReference type="ARBA" id="ARBA00068386"/>
    </source>
</evidence>
<dbReference type="InterPro" id="IPR008984">
    <property type="entry name" value="SMAD_FHA_dom_sf"/>
</dbReference>
<dbReference type="Pfam" id="PF00498">
    <property type="entry name" value="FHA"/>
    <property type="match status" value="1"/>
</dbReference>
<dbReference type="EnsemblMetazoa" id="XM_038201825.1">
    <property type="protein sequence ID" value="XP_038057753.1"/>
    <property type="gene ID" value="LOC119729239"/>
</dbReference>
<keyword evidence="10" id="KW-0508">mRNA splicing</keyword>
<dbReference type="Proteomes" id="UP000887568">
    <property type="component" value="Unplaced"/>
</dbReference>
<evidence type="ECO:0000256" key="6">
    <source>
        <dbReference type="ARBA" id="ARBA00022884"/>
    </source>
</evidence>
<keyword evidence="5" id="KW-0747">Spliceosome</keyword>
<sequence>MVCRIDLDLPHLKWNVPRNVPKSKMSGYDVPSWAGKPLPGLHLDVLKENKMIEKMMIDEKNVYYFGRNSIVCDFVLDHASCSRVHAALMYHKHLNRSFLVDLGSTHGTFLGSIRLEGHKPQQIPVDSTIHFGASTRSYVLREKPQTVASVISGGTTDSKTEQEEEEISGGLLGLPEEETELNNLTEFNTAHNKRVTNVSYEEAAPKAERPRKRKSFGNVSFSEDDEIINPEDIDPSVGRFRNLIQTSVVPVKKRRSEESATVSAANDMVRRLQGLHYGPSLYADLPGTGGEPASTPPTTPTTPPAGMLGSSTLGLMHAPNLAPDVDMAPPMQEVAPTAAGPMLQPHIPSMGGDLLPKKKKYAKEAWPGKKPTPSLLL</sequence>
<evidence type="ECO:0000313" key="17">
    <source>
        <dbReference type="Proteomes" id="UP000887568"/>
    </source>
</evidence>
<dbReference type="GO" id="GO:0005681">
    <property type="term" value="C:spliceosomal complex"/>
    <property type="evidence" value="ECO:0007669"/>
    <property type="project" value="UniProtKB-KW"/>
</dbReference>
<name>A0A914A1M2_PATMI</name>
<dbReference type="GO" id="GO:0016607">
    <property type="term" value="C:nuclear speck"/>
    <property type="evidence" value="ECO:0007669"/>
    <property type="project" value="UniProtKB-SubCell"/>
</dbReference>
<evidence type="ECO:0000256" key="8">
    <source>
        <dbReference type="ARBA" id="ARBA00023125"/>
    </source>
</evidence>
<dbReference type="GeneID" id="119729239"/>
<evidence type="ECO:0000256" key="13">
    <source>
        <dbReference type="ARBA" id="ARBA00077703"/>
    </source>
</evidence>
<evidence type="ECO:0000259" key="15">
    <source>
        <dbReference type="PROSITE" id="PS50006"/>
    </source>
</evidence>
<keyword evidence="6" id="KW-0694">RNA-binding</keyword>
<dbReference type="OMA" id="HREMPPP"/>
<keyword evidence="11" id="KW-0539">Nucleus</keyword>
<accession>A0A914A1M2</accession>
<evidence type="ECO:0000256" key="2">
    <source>
        <dbReference type="ARBA" id="ARBA00022491"/>
    </source>
</evidence>
<keyword evidence="7" id="KW-0805">Transcription regulation</keyword>
<dbReference type="AlphaFoldDB" id="A0A914A1M2"/>
<feature type="region of interest" description="Disordered" evidence="14">
    <location>
        <begin position="284"/>
        <end position="308"/>
    </location>
</feature>
<dbReference type="GO" id="GO:0008380">
    <property type="term" value="P:RNA splicing"/>
    <property type="evidence" value="ECO:0007669"/>
    <property type="project" value="UniProtKB-KW"/>
</dbReference>
<dbReference type="RefSeq" id="XP_038057753.1">
    <property type="nucleotide sequence ID" value="XM_038201825.1"/>
</dbReference>
<keyword evidence="9" id="KW-0804">Transcription</keyword>
<protein>
    <recommendedName>
        <fullName evidence="12">Nuclear inhibitor of protein phosphatase 1</fullName>
    </recommendedName>
    <alternativeName>
        <fullName evidence="13">Protein phosphatase 1 regulatory inhibitor subunit 8</fullName>
    </alternativeName>
</protein>
<dbReference type="SUPFAM" id="SSF49879">
    <property type="entry name" value="SMAD/FHA domain"/>
    <property type="match status" value="1"/>
</dbReference>
<comment type="subcellular location">
    <subcellularLocation>
        <location evidence="1">Nucleus speckle</location>
    </subcellularLocation>
</comment>
<evidence type="ECO:0000313" key="16">
    <source>
        <dbReference type="EnsemblMetazoa" id="XP_038057753.1"/>
    </source>
</evidence>
<dbReference type="OrthoDB" id="4096268at2759"/>
<evidence type="ECO:0000256" key="10">
    <source>
        <dbReference type="ARBA" id="ARBA00023187"/>
    </source>
</evidence>
<dbReference type="PANTHER" id="PTHR23308">
    <property type="entry name" value="NUCLEAR INHIBITOR OF PROTEIN PHOSPHATASE-1"/>
    <property type="match status" value="1"/>
</dbReference>
<feature type="domain" description="FHA" evidence="15">
    <location>
        <begin position="63"/>
        <end position="115"/>
    </location>
</feature>
<dbReference type="SMART" id="SM00240">
    <property type="entry name" value="FHA"/>
    <property type="match status" value="1"/>
</dbReference>
<dbReference type="PROSITE" id="PS50006">
    <property type="entry name" value="FHA_DOMAIN"/>
    <property type="match status" value="1"/>
</dbReference>
<proteinExistence type="predicted"/>